<name>A0A6J7K1R0_9ZZZZ</name>
<dbReference type="InterPro" id="IPR009078">
    <property type="entry name" value="Ferritin-like_SF"/>
</dbReference>
<dbReference type="CDD" id="cd01048">
    <property type="entry name" value="Ferritin_like_AB2"/>
    <property type="match status" value="1"/>
</dbReference>
<accession>A0A6J7K1R0</accession>
<dbReference type="InterPro" id="IPR012347">
    <property type="entry name" value="Ferritin-like"/>
</dbReference>
<evidence type="ECO:0000313" key="2">
    <source>
        <dbReference type="EMBL" id="CAB4949011.1"/>
    </source>
</evidence>
<dbReference type="EMBL" id="CAFBNE010000039">
    <property type="protein sequence ID" value="CAB4949011.1"/>
    <property type="molecule type" value="Genomic_DNA"/>
</dbReference>
<dbReference type="InterPro" id="IPR019243">
    <property type="entry name" value="DUF2202"/>
</dbReference>
<feature type="domain" description="DUF2202" evidence="1">
    <location>
        <begin position="44"/>
        <end position="178"/>
    </location>
</feature>
<evidence type="ECO:0000259" key="1">
    <source>
        <dbReference type="Pfam" id="PF09968"/>
    </source>
</evidence>
<dbReference type="Pfam" id="PF09968">
    <property type="entry name" value="DUF2202"/>
    <property type="match status" value="1"/>
</dbReference>
<gene>
    <name evidence="2" type="ORF">UFOPK3772_01414</name>
</gene>
<dbReference type="SUPFAM" id="SSF47240">
    <property type="entry name" value="Ferritin-like"/>
    <property type="match status" value="1"/>
</dbReference>
<reference evidence="2" key="1">
    <citation type="submission" date="2020-05" db="EMBL/GenBank/DDBJ databases">
        <authorList>
            <person name="Chiriac C."/>
            <person name="Salcher M."/>
            <person name="Ghai R."/>
            <person name="Kavagutti S V."/>
        </authorList>
    </citation>
    <scope>NUCLEOTIDE SEQUENCE</scope>
</reference>
<protein>
    <submittedName>
        <fullName evidence="2">Unannotated protein</fullName>
    </submittedName>
</protein>
<proteinExistence type="predicted"/>
<dbReference type="AlphaFoldDB" id="A0A6J7K1R0"/>
<organism evidence="2">
    <name type="scientific">freshwater metagenome</name>
    <dbReference type="NCBI Taxonomy" id="449393"/>
    <lineage>
        <taxon>unclassified sequences</taxon>
        <taxon>metagenomes</taxon>
        <taxon>ecological metagenomes</taxon>
    </lineage>
</organism>
<dbReference type="Gene3D" id="1.20.1260.10">
    <property type="match status" value="1"/>
</dbReference>
<sequence>MNTIKRNTLRILIGVSAAAVALPLAVGSAASAGAATSSATTAMLQSMASEEKMAHDVYLTLGDVYTSRVFDNITKSETQHESALLTLMRAYGVADPNAGLAVGEFASDEWENLYDTLVAKGKVSLKAAGGVGVTIEKMDIADLDRALAANPAADISRVLESLRSGSTRHLAAFERVVSGGTGVGMGARR</sequence>